<keyword evidence="2" id="KW-1185">Reference proteome</keyword>
<organism evidence="1 2">
    <name type="scientific">Plakobranchus ocellatus</name>
    <dbReference type="NCBI Taxonomy" id="259542"/>
    <lineage>
        <taxon>Eukaryota</taxon>
        <taxon>Metazoa</taxon>
        <taxon>Spiralia</taxon>
        <taxon>Lophotrochozoa</taxon>
        <taxon>Mollusca</taxon>
        <taxon>Gastropoda</taxon>
        <taxon>Heterobranchia</taxon>
        <taxon>Euthyneura</taxon>
        <taxon>Panpulmonata</taxon>
        <taxon>Sacoglossa</taxon>
        <taxon>Placobranchoidea</taxon>
        <taxon>Plakobranchidae</taxon>
        <taxon>Plakobranchus</taxon>
    </lineage>
</organism>
<accession>A0AAV4AF18</accession>
<dbReference type="Proteomes" id="UP000735302">
    <property type="component" value="Unassembled WGS sequence"/>
</dbReference>
<evidence type="ECO:0000313" key="1">
    <source>
        <dbReference type="EMBL" id="GFO06906.1"/>
    </source>
</evidence>
<evidence type="ECO:0000313" key="2">
    <source>
        <dbReference type="Proteomes" id="UP000735302"/>
    </source>
</evidence>
<protein>
    <submittedName>
        <fullName evidence="1">Uncharacterized protein</fullName>
    </submittedName>
</protein>
<name>A0AAV4AF18_9GAST</name>
<proteinExistence type="predicted"/>
<gene>
    <name evidence="1" type="ORF">PoB_003341100</name>
</gene>
<comment type="caution">
    <text evidence="1">The sequence shown here is derived from an EMBL/GenBank/DDBJ whole genome shotgun (WGS) entry which is preliminary data.</text>
</comment>
<reference evidence="1 2" key="1">
    <citation type="journal article" date="2021" name="Elife">
        <title>Chloroplast acquisition without the gene transfer in kleptoplastic sea slugs, Plakobranchus ocellatus.</title>
        <authorList>
            <person name="Maeda T."/>
            <person name="Takahashi S."/>
            <person name="Yoshida T."/>
            <person name="Shimamura S."/>
            <person name="Takaki Y."/>
            <person name="Nagai Y."/>
            <person name="Toyoda A."/>
            <person name="Suzuki Y."/>
            <person name="Arimoto A."/>
            <person name="Ishii H."/>
            <person name="Satoh N."/>
            <person name="Nishiyama T."/>
            <person name="Hasebe M."/>
            <person name="Maruyama T."/>
            <person name="Minagawa J."/>
            <person name="Obokata J."/>
            <person name="Shigenobu S."/>
        </authorList>
    </citation>
    <scope>NUCLEOTIDE SEQUENCE [LARGE SCALE GENOMIC DNA]</scope>
</reference>
<dbReference type="AlphaFoldDB" id="A0AAV4AF18"/>
<sequence>MIDVPKDRGEIENDEWQLAPLATTFISFNRFSVHIYKLSNTSGVSLSGLCKLSPTRAVITAAIFVAFFHNTQTRSQHRAFTHRYFIIISVPRDVSLQQVGVEILFSGSIFHMGTASSRLVVQATRAMINMCPALFGGLIRLTISVATCLKGVSITGTFSRGLLARYLSSPFADTHRRTGSILSHHHPNLVSRSYSGPCPLFS</sequence>
<dbReference type="EMBL" id="BLXT01003828">
    <property type="protein sequence ID" value="GFO06906.1"/>
    <property type="molecule type" value="Genomic_DNA"/>
</dbReference>